<gene>
    <name evidence="4" type="ORF">JI435_146830</name>
</gene>
<dbReference type="Pfam" id="PF04082">
    <property type="entry name" value="Fungal_trans"/>
    <property type="match status" value="1"/>
</dbReference>
<dbReference type="EMBL" id="CP069042">
    <property type="protein sequence ID" value="QRD06112.1"/>
    <property type="molecule type" value="Genomic_DNA"/>
</dbReference>
<evidence type="ECO:0000256" key="2">
    <source>
        <dbReference type="ARBA" id="ARBA00023242"/>
    </source>
</evidence>
<dbReference type="PROSITE" id="PS00463">
    <property type="entry name" value="ZN2_CY6_FUNGAL_1"/>
    <property type="match status" value="1"/>
</dbReference>
<dbReference type="InterPro" id="IPR036864">
    <property type="entry name" value="Zn2-C6_fun-type_DNA-bd_sf"/>
</dbReference>
<dbReference type="GO" id="GO:0003677">
    <property type="term" value="F:DNA binding"/>
    <property type="evidence" value="ECO:0007669"/>
    <property type="project" value="InterPro"/>
</dbReference>
<feature type="domain" description="Zn(2)-C6 fungal-type" evidence="3">
    <location>
        <begin position="19"/>
        <end position="48"/>
    </location>
</feature>
<dbReference type="VEuPathDB" id="FungiDB:JI435_146830"/>
<dbReference type="SMART" id="SM00066">
    <property type="entry name" value="GAL4"/>
    <property type="match status" value="1"/>
</dbReference>
<dbReference type="Gene3D" id="4.10.240.10">
    <property type="entry name" value="Zn(2)-C6 fungal-type DNA-binding domain"/>
    <property type="match status" value="1"/>
</dbReference>
<dbReference type="SMART" id="SM00906">
    <property type="entry name" value="Fungal_trans"/>
    <property type="match status" value="1"/>
</dbReference>
<dbReference type="InterPro" id="IPR007219">
    <property type="entry name" value="XnlR_reg_dom"/>
</dbReference>
<keyword evidence="2" id="KW-0539">Nucleus</keyword>
<evidence type="ECO:0000259" key="3">
    <source>
        <dbReference type="PROSITE" id="PS50048"/>
    </source>
</evidence>
<dbReference type="InterPro" id="IPR050987">
    <property type="entry name" value="AtrR-like"/>
</dbReference>
<evidence type="ECO:0000313" key="5">
    <source>
        <dbReference type="Proteomes" id="UP000663193"/>
    </source>
</evidence>
<dbReference type="GO" id="GO:0008270">
    <property type="term" value="F:zinc ion binding"/>
    <property type="evidence" value="ECO:0007669"/>
    <property type="project" value="InterPro"/>
</dbReference>
<name>A0A7U2IA76_PHANO</name>
<keyword evidence="5" id="KW-1185">Reference proteome</keyword>
<dbReference type="Proteomes" id="UP000663193">
    <property type="component" value="Chromosome 20"/>
</dbReference>
<dbReference type="GO" id="GO:0000981">
    <property type="term" value="F:DNA-binding transcription factor activity, RNA polymerase II-specific"/>
    <property type="evidence" value="ECO:0007669"/>
    <property type="project" value="InterPro"/>
</dbReference>
<dbReference type="PANTHER" id="PTHR46910">
    <property type="entry name" value="TRANSCRIPTION FACTOR PDR1"/>
    <property type="match status" value="1"/>
</dbReference>
<dbReference type="PANTHER" id="PTHR46910:SF25">
    <property type="entry name" value="ABC-TRANSPORTER-REGULATING TRANSCRIPTION FACTOR"/>
    <property type="match status" value="1"/>
</dbReference>
<dbReference type="GO" id="GO:0006351">
    <property type="term" value="P:DNA-templated transcription"/>
    <property type="evidence" value="ECO:0007669"/>
    <property type="project" value="InterPro"/>
</dbReference>
<keyword evidence="1" id="KW-0479">Metal-binding</keyword>
<proteinExistence type="predicted"/>
<reference evidence="5" key="1">
    <citation type="journal article" date="2021" name="BMC Genomics">
        <title>Chromosome-level genome assembly and manually-curated proteome of model necrotroph Parastagonospora nodorum Sn15 reveals a genome-wide trove of candidate effector homologs, and redundancy of virulence-related functions within an accessory chromosome.</title>
        <authorList>
            <person name="Bertazzoni S."/>
            <person name="Jones D.A.B."/>
            <person name="Phan H.T."/>
            <person name="Tan K.-C."/>
            <person name="Hane J.K."/>
        </authorList>
    </citation>
    <scope>NUCLEOTIDE SEQUENCE [LARGE SCALE GENOMIC DNA]</scope>
    <source>
        <strain evidence="5">SN15 / ATCC MYA-4574 / FGSC 10173)</strain>
    </source>
</reference>
<dbReference type="AlphaFoldDB" id="A0A7U2IA76"/>
<sequence length="765" mass="86083">MVDAQQSSSHARRHKTSMACNYCRVKKIKCDGAHPCANCKDHGMSCAFAATRRRHTATTNASARADEILRLRDRLSRVESRLPVAGQPPAAFVHTFSANMDPLPPATSVPGTNEGRQASHHIVLQSPEASPVPQVSPSVPVIERNASGLDNVGKRLHVEAEEALSLPNASDSWPTILSPLCNNNYDICAGSNVPNEMNPILTPSATLNTEPHEDDGSCICPPEEEPTFEYHGPGSFLDICSRAGVEWVTEKCGDSSFRAMTQKLTTDISHRLKLPSSAFAREREPDPDETMAWKYTQAYFNGDPYASYGLIGRDRFEARLRVHYSPQDNPSCSESDSDWYALRNVVFACGSRSLLTASSTSLSQEQFLQSRSWSYFLNALSVHNEMMFCHSSLSTIEALAAMTFYVEGVACPSLDFMLCLDAMKLALSKGFHRKPPRAWNLAPHVIRSRSTLWWAIYSFERVNAFRSGRPLAICDEEITCQLPSEVWVDATPAVQLLTSATRLSRLLGEVTRRYTQLRLRKPTLQEVSEILADFCSQRDTLWNELPAYVSQNKRLPTGAEKQQVLYQHYTHFGVLMRIHSILIHPWNAISINLQPEERDRYAALKAESTSICIEAVRTFIRDLPQLDIDVSSPKWLVFLYPLMALVHLFTHIVQYPYSPTVSSDIALMHVIGGHFNFLEYAISDMTWPFVREIANLTRRYVHKANKEVTSIVRSDNGHQPIADTRRFDNYESQAPFDDILNQLDLESEEWGTIFGWPDLELPPSL</sequence>
<dbReference type="SUPFAM" id="SSF57701">
    <property type="entry name" value="Zn2/Cys6 DNA-binding domain"/>
    <property type="match status" value="1"/>
</dbReference>
<protein>
    <recommendedName>
        <fullName evidence="3">Zn(2)-C6 fungal-type domain-containing protein</fullName>
    </recommendedName>
</protein>
<organism evidence="4 5">
    <name type="scientific">Phaeosphaeria nodorum (strain SN15 / ATCC MYA-4574 / FGSC 10173)</name>
    <name type="common">Glume blotch fungus</name>
    <name type="synonym">Parastagonospora nodorum</name>
    <dbReference type="NCBI Taxonomy" id="321614"/>
    <lineage>
        <taxon>Eukaryota</taxon>
        <taxon>Fungi</taxon>
        <taxon>Dikarya</taxon>
        <taxon>Ascomycota</taxon>
        <taxon>Pezizomycotina</taxon>
        <taxon>Dothideomycetes</taxon>
        <taxon>Pleosporomycetidae</taxon>
        <taxon>Pleosporales</taxon>
        <taxon>Pleosporineae</taxon>
        <taxon>Phaeosphaeriaceae</taxon>
        <taxon>Parastagonospora</taxon>
    </lineage>
</organism>
<accession>A0A7U2IA76</accession>
<dbReference type="OrthoDB" id="39175at2759"/>
<dbReference type="PROSITE" id="PS50048">
    <property type="entry name" value="ZN2_CY6_FUNGAL_2"/>
    <property type="match status" value="1"/>
</dbReference>
<dbReference type="CDD" id="cd00067">
    <property type="entry name" value="GAL4"/>
    <property type="match status" value="1"/>
</dbReference>
<dbReference type="Pfam" id="PF00172">
    <property type="entry name" value="Zn_clus"/>
    <property type="match status" value="1"/>
</dbReference>
<evidence type="ECO:0000256" key="1">
    <source>
        <dbReference type="ARBA" id="ARBA00022723"/>
    </source>
</evidence>
<dbReference type="CDD" id="cd12148">
    <property type="entry name" value="fungal_TF_MHR"/>
    <property type="match status" value="1"/>
</dbReference>
<dbReference type="InterPro" id="IPR001138">
    <property type="entry name" value="Zn2Cys6_DnaBD"/>
</dbReference>
<evidence type="ECO:0000313" key="4">
    <source>
        <dbReference type="EMBL" id="QRD06112.1"/>
    </source>
</evidence>